<organism evidence="1 2">
    <name type="scientific">Streptomyces pharetrae CZA14</name>
    <dbReference type="NCBI Taxonomy" id="1144883"/>
    <lineage>
        <taxon>Bacteria</taxon>
        <taxon>Bacillati</taxon>
        <taxon>Actinomycetota</taxon>
        <taxon>Actinomycetes</taxon>
        <taxon>Kitasatosporales</taxon>
        <taxon>Streptomycetaceae</taxon>
        <taxon>Streptomyces</taxon>
    </lineage>
</organism>
<reference evidence="1 2" key="1">
    <citation type="submission" date="2016-12" db="EMBL/GenBank/DDBJ databases">
        <title>Genome Mining:The Detection of Biosynthetic Gene Clusters to Aid in the Expression of Curamycin A produced by Streptomyces sp. strain CZA14.</title>
        <authorList>
            <person name="Durrell K.A."/>
            <person name="Kirby B.M."/>
            <person name="Khan W."/>
            <person name="Mthethwa T."/>
            <person name="Le Roes-Hill M."/>
        </authorList>
    </citation>
    <scope>NUCLEOTIDE SEQUENCE [LARGE SCALE GENOMIC DNA]</scope>
    <source>
        <strain evidence="1 2">CZA14</strain>
    </source>
</reference>
<dbReference type="Proteomes" id="UP000194266">
    <property type="component" value="Unassembled WGS sequence"/>
</dbReference>
<dbReference type="InterPro" id="IPR036396">
    <property type="entry name" value="Cyt_P450_sf"/>
</dbReference>
<protein>
    <submittedName>
        <fullName evidence="1">Uncharacterized protein</fullName>
    </submittedName>
</protein>
<evidence type="ECO:0000313" key="1">
    <source>
        <dbReference type="EMBL" id="OSZ61593.1"/>
    </source>
</evidence>
<evidence type="ECO:0000313" key="2">
    <source>
        <dbReference type="Proteomes" id="UP000194266"/>
    </source>
</evidence>
<dbReference type="EMBL" id="MRYD01000013">
    <property type="protein sequence ID" value="OSZ61593.1"/>
    <property type="molecule type" value="Genomic_DNA"/>
</dbReference>
<name>A0ABX3YNS7_9ACTN</name>
<dbReference type="Gene3D" id="1.10.630.10">
    <property type="entry name" value="Cytochrome P450"/>
    <property type="match status" value="1"/>
</dbReference>
<accession>A0ABX3YNS7</accession>
<gene>
    <name evidence="1" type="ORF">OQI_04660</name>
</gene>
<sequence>MAEKELGRRLQLVQGVHWLYGAQGDPYAALLRGYHGPDPRGAYARSREAGPLWRSRLGTWVTARYATAAELLARPVADGGRPLAAVPQPQVAVAWERGLPAPEPWGLPGADRVRALAGRACERLLAGLRGEVDLVAEVCARVPVEVLADLHDVAGADRERLAAACAAAGPALDAALAPPSYEDAAGLPDAVAALGGLLGEAAVLRAVVEVRAAQELAAGALAALVAS</sequence>
<comment type="caution">
    <text evidence="1">The sequence shown here is derived from an EMBL/GenBank/DDBJ whole genome shotgun (WGS) entry which is preliminary data.</text>
</comment>
<feature type="non-terminal residue" evidence="1">
    <location>
        <position position="227"/>
    </location>
</feature>
<proteinExistence type="predicted"/>
<dbReference type="SUPFAM" id="SSF48264">
    <property type="entry name" value="Cytochrome P450"/>
    <property type="match status" value="1"/>
</dbReference>
<keyword evidence="2" id="KW-1185">Reference proteome</keyword>